<evidence type="ECO:0000256" key="4">
    <source>
        <dbReference type="ARBA" id="ARBA00022448"/>
    </source>
</evidence>
<keyword evidence="9" id="KW-0333">Golgi apparatus</keyword>
<dbReference type="Pfam" id="PF00957">
    <property type="entry name" value="Synaptobrevin"/>
    <property type="match status" value="1"/>
</dbReference>
<dbReference type="GO" id="GO:0006890">
    <property type="term" value="P:retrograde vesicle-mediated transport, Golgi to endoplasmic reticulum"/>
    <property type="evidence" value="ECO:0007669"/>
    <property type="project" value="InterPro"/>
</dbReference>
<dbReference type="GO" id="GO:0005789">
    <property type="term" value="C:endoplasmic reticulum membrane"/>
    <property type="evidence" value="ECO:0007669"/>
    <property type="project" value="UniProtKB-SubCell"/>
</dbReference>
<dbReference type="AlphaFoldDB" id="A0A1I8INX8"/>
<keyword evidence="6" id="KW-0256">Endoplasmic reticulum</keyword>
<dbReference type="CDD" id="cd15866">
    <property type="entry name" value="R-SNARE_SEC22"/>
    <property type="match status" value="1"/>
</dbReference>
<evidence type="ECO:0000256" key="13">
    <source>
        <dbReference type="ARBA" id="ARBA00024188"/>
    </source>
</evidence>
<comment type="subcellular location">
    <subcellularLocation>
        <location evidence="1">Endoplasmic reticulum membrane</location>
        <topology evidence="1">Single-pass type IV membrane protein</topology>
    </subcellularLocation>
    <subcellularLocation>
        <location evidence="13">Golgi apparatus</location>
        <location evidence="13">cis-Golgi network membrane</location>
    </subcellularLocation>
    <subcellularLocation>
        <location evidence="2">Melanosome</location>
    </subcellularLocation>
</comment>
<evidence type="ECO:0000256" key="5">
    <source>
        <dbReference type="ARBA" id="ARBA00022692"/>
    </source>
</evidence>
<dbReference type="CDD" id="cd14824">
    <property type="entry name" value="Longin"/>
    <property type="match status" value="1"/>
</dbReference>
<dbReference type="PROSITE" id="PS50859">
    <property type="entry name" value="LONGIN"/>
    <property type="match status" value="1"/>
</dbReference>
<dbReference type="Pfam" id="PF13774">
    <property type="entry name" value="Longin"/>
    <property type="match status" value="1"/>
</dbReference>
<dbReference type="InterPro" id="IPR044565">
    <property type="entry name" value="Sec22"/>
</dbReference>
<dbReference type="Gene3D" id="1.20.5.110">
    <property type="match status" value="1"/>
</dbReference>
<reference evidence="18" key="1">
    <citation type="submission" date="2016-11" db="UniProtKB">
        <authorList>
            <consortium name="WormBaseParasite"/>
        </authorList>
    </citation>
    <scope>IDENTIFICATION</scope>
</reference>
<dbReference type="Proteomes" id="UP000095280">
    <property type="component" value="Unplaced"/>
</dbReference>
<dbReference type="SUPFAM" id="SSF58038">
    <property type="entry name" value="SNARE fusion complex"/>
    <property type="match status" value="1"/>
</dbReference>
<evidence type="ECO:0000256" key="7">
    <source>
        <dbReference type="ARBA" id="ARBA00022927"/>
    </source>
</evidence>
<evidence type="ECO:0000256" key="14">
    <source>
        <dbReference type="PROSITE-ProRule" id="PRU00290"/>
    </source>
</evidence>
<dbReference type="PANTHER" id="PTHR45837">
    <property type="entry name" value="VESICLE-TRAFFICKING PROTEIN SEC22B"/>
    <property type="match status" value="1"/>
</dbReference>
<evidence type="ECO:0000313" key="18">
    <source>
        <dbReference type="WBParaSite" id="maker-uti_cns_0014193-snap-gene-0.3-mRNA-1"/>
    </source>
</evidence>
<dbReference type="PROSITE" id="PS50892">
    <property type="entry name" value="V_SNARE"/>
    <property type="match status" value="1"/>
</dbReference>
<evidence type="ECO:0000259" key="16">
    <source>
        <dbReference type="PROSITE" id="PS50892"/>
    </source>
</evidence>
<evidence type="ECO:0000256" key="12">
    <source>
        <dbReference type="ARBA" id="ARBA00024173"/>
    </source>
</evidence>
<evidence type="ECO:0000256" key="3">
    <source>
        <dbReference type="ARBA" id="ARBA00008025"/>
    </source>
</evidence>
<comment type="similarity">
    <text evidence="3">Belongs to the synaptobrevin family.</text>
</comment>
<keyword evidence="10 14" id="KW-0175">Coiled coil</keyword>
<evidence type="ECO:0000256" key="10">
    <source>
        <dbReference type="ARBA" id="ARBA00023054"/>
    </source>
</evidence>
<keyword evidence="8" id="KW-1133">Transmembrane helix</keyword>
<keyword evidence="11" id="KW-0472">Membrane</keyword>
<organism evidence="17 18">
    <name type="scientific">Macrostomum lignano</name>
    <dbReference type="NCBI Taxonomy" id="282301"/>
    <lineage>
        <taxon>Eukaryota</taxon>
        <taxon>Metazoa</taxon>
        <taxon>Spiralia</taxon>
        <taxon>Lophotrochozoa</taxon>
        <taxon>Platyhelminthes</taxon>
        <taxon>Rhabditophora</taxon>
        <taxon>Macrostomorpha</taxon>
        <taxon>Macrostomida</taxon>
        <taxon>Macrostomidae</taxon>
        <taxon>Macrostomum</taxon>
    </lineage>
</organism>
<dbReference type="InterPro" id="IPR011012">
    <property type="entry name" value="Longin-like_dom_sf"/>
</dbReference>
<dbReference type="WBParaSite" id="maker-uti_cns_0014193-snap-gene-0.3-mRNA-1">
    <property type="protein sequence ID" value="maker-uti_cns_0014193-snap-gene-0.3-mRNA-1"/>
    <property type="gene ID" value="maker-uti_cns_0014193-snap-gene-0.3"/>
</dbReference>
<evidence type="ECO:0000256" key="9">
    <source>
        <dbReference type="ARBA" id="ARBA00023034"/>
    </source>
</evidence>
<evidence type="ECO:0000256" key="2">
    <source>
        <dbReference type="ARBA" id="ARBA00004223"/>
    </source>
</evidence>
<dbReference type="GO" id="GO:0006888">
    <property type="term" value="P:endoplasmic reticulum to Golgi vesicle-mediated transport"/>
    <property type="evidence" value="ECO:0007669"/>
    <property type="project" value="InterPro"/>
</dbReference>
<dbReference type="GO" id="GO:0005484">
    <property type="term" value="F:SNAP receptor activity"/>
    <property type="evidence" value="ECO:0007669"/>
    <property type="project" value="InterPro"/>
</dbReference>
<keyword evidence="5" id="KW-0812">Transmembrane</keyword>
<evidence type="ECO:0000256" key="6">
    <source>
        <dbReference type="ARBA" id="ARBA00022824"/>
    </source>
</evidence>
<accession>A0A1I8INX8</accession>
<name>A0A1I8INX8_9PLAT</name>
<dbReference type="InterPro" id="IPR011009">
    <property type="entry name" value="Kinase-like_dom_sf"/>
</dbReference>
<protein>
    <submittedName>
        <fullName evidence="18">Longin domain-containing protein</fullName>
    </submittedName>
</protein>
<feature type="domain" description="V-SNARE coiled-coil homology" evidence="16">
    <location>
        <begin position="110"/>
        <end position="170"/>
    </location>
</feature>
<feature type="domain" description="Longin" evidence="15">
    <location>
        <begin position="1"/>
        <end position="95"/>
    </location>
</feature>
<evidence type="ECO:0000256" key="1">
    <source>
        <dbReference type="ARBA" id="ARBA00004163"/>
    </source>
</evidence>
<comment type="function">
    <text evidence="12">SNARE involved in targeting and fusion of ER-derived transport vesicles with the Golgi complex as well as Golgi-derived retrograde transport vesicles with the ER.</text>
</comment>
<dbReference type="InterPro" id="IPR010908">
    <property type="entry name" value="Longin_dom"/>
</dbReference>
<keyword evidence="7" id="KW-0653">Protein transport</keyword>
<dbReference type="InterPro" id="IPR042855">
    <property type="entry name" value="V_SNARE_CC"/>
</dbReference>
<dbReference type="Gene3D" id="3.30.200.20">
    <property type="entry name" value="Phosphorylase Kinase, domain 1"/>
    <property type="match status" value="1"/>
</dbReference>
<sequence>TAPNMPEYQSKAKKLFRRLNSTSPSRCSLESGAYTFHYQIDSGVCYLALAGCNFSKRLAFSYLDDLRREFANQFDTVRVDSVARPYHFIEFEQYIKKARRSFVDSRANHSLAMLGAELQDVQRIMVENMDEVLARGESLATLDDKASHLSLLSRRYRDDAAYLNLRSVYARYGIACVSCSPVFLINRFELEMKGFLSKLGGPPASSSMSSSSSTSAGASHDAGGGGFIGRTFHLHRYQLVVEEKIAEGGFAVVFKVRSTQDGRIFALKRMCVNNENSLQICQRRSPLWCVLSCAAHFKHNGEAAFGDFFLHNQLVAVQVEGPANETAAACVMRSSGRGR</sequence>
<evidence type="ECO:0000256" key="11">
    <source>
        <dbReference type="ARBA" id="ARBA00023136"/>
    </source>
</evidence>
<keyword evidence="4" id="KW-0813">Transport</keyword>
<dbReference type="SUPFAM" id="SSF56112">
    <property type="entry name" value="Protein kinase-like (PK-like)"/>
    <property type="match status" value="1"/>
</dbReference>
<dbReference type="GO" id="GO:0015031">
    <property type="term" value="P:protein transport"/>
    <property type="evidence" value="ECO:0007669"/>
    <property type="project" value="UniProtKB-KW"/>
</dbReference>
<dbReference type="SMART" id="SM01270">
    <property type="entry name" value="Longin"/>
    <property type="match status" value="1"/>
</dbReference>
<evidence type="ECO:0000256" key="8">
    <source>
        <dbReference type="ARBA" id="ARBA00022989"/>
    </source>
</evidence>
<proteinExistence type="inferred from homology"/>
<evidence type="ECO:0000313" key="17">
    <source>
        <dbReference type="Proteomes" id="UP000095280"/>
    </source>
</evidence>
<dbReference type="GO" id="GO:0005794">
    <property type="term" value="C:Golgi apparatus"/>
    <property type="evidence" value="ECO:0007669"/>
    <property type="project" value="UniProtKB-SubCell"/>
</dbReference>
<dbReference type="SUPFAM" id="SSF64356">
    <property type="entry name" value="SNARE-like"/>
    <property type="match status" value="1"/>
</dbReference>
<dbReference type="Gene3D" id="3.30.450.50">
    <property type="entry name" value="Longin domain"/>
    <property type="match status" value="1"/>
</dbReference>
<keyword evidence="17" id="KW-1185">Reference proteome</keyword>
<evidence type="ECO:0000259" key="15">
    <source>
        <dbReference type="PROSITE" id="PS50859"/>
    </source>
</evidence>